<evidence type="ECO:0000256" key="3">
    <source>
        <dbReference type="ARBA" id="ARBA00022827"/>
    </source>
</evidence>
<dbReference type="Proteomes" id="UP000319818">
    <property type="component" value="Unassembled WGS sequence"/>
</dbReference>
<gene>
    <name evidence="5" type="ORF">FB388_4207</name>
</gene>
<keyword evidence="2" id="KW-0285">Flavoprotein</keyword>
<evidence type="ECO:0000256" key="2">
    <source>
        <dbReference type="ARBA" id="ARBA00022630"/>
    </source>
</evidence>
<comment type="caution">
    <text evidence="5">The sequence shown here is derived from an EMBL/GenBank/DDBJ whole genome shotgun (WGS) entry which is preliminary data.</text>
</comment>
<evidence type="ECO:0000313" key="5">
    <source>
        <dbReference type="EMBL" id="TQM37010.1"/>
    </source>
</evidence>
<comment type="cofactor">
    <cofactor evidence="1">
        <name>FAD</name>
        <dbReference type="ChEBI" id="CHEBI:57692"/>
    </cofactor>
</comment>
<dbReference type="InterPro" id="IPR036188">
    <property type="entry name" value="FAD/NAD-bd_sf"/>
</dbReference>
<keyword evidence="3" id="KW-0274">FAD</keyword>
<sequence length="550" mass="60063">MATDKQVIIVGAGPTGLVLAAELARRGVTPRVVDAGAEDVRESRAVAVVARSLELLDDLGIAAAAVEQGIPLRALNFYQGTTLVAELDTTAVDSPFPMDLCIAQWQTTDLLRERVRELGVDIEWNTRLASYDADETGVSVDLVHEDGRLERCSTSWLVGCDGSHSTVRDAAGIGWETADLRRGFILGDVTTRWDLVRDRFHVWFARGGLLAVFPMPGGYWRILASTPDDQPPRPPELHHFAASVAERTPLDAQLSDLRWSSAFVAREGLADRFRKGRVLLAGDAAHSHSPIGGQGMNTGMQDAYNLGWKLAMVASGQTDDTLLDSYAAERRPVAEAVVDATSTATRVATGSALVARRARRHALRLLSQLNTVQQKFSNAIGEHLVNYRDSALVSEQWSYLRPRAWSNGTDTGPEAGEVLRDAYLESRSGPVALRHLLRALGHHLVLFAADESDPGTLATWKVEAERVMAGHGQVLIITRGHLPTTPTDGVFADVRSEAHNRYGVRRPSIYLIRPDKYIGHRNDDIDFPPVLDYFRTLVGEPGRSAARAVG</sequence>
<dbReference type="SUPFAM" id="SSF51905">
    <property type="entry name" value="FAD/NAD(P)-binding domain"/>
    <property type="match status" value="1"/>
</dbReference>
<dbReference type="Gene3D" id="3.50.50.60">
    <property type="entry name" value="FAD/NAD(P)-binding domain"/>
    <property type="match status" value="1"/>
</dbReference>
<evidence type="ECO:0000259" key="4">
    <source>
        <dbReference type="Pfam" id="PF01494"/>
    </source>
</evidence>
<proteinExistence type="predicted"/>
<dbReference type="EMBL" id="VFPH01000002">
    <property type="protein sequence ID" value="TQM37010.1"/>
    <property type="molecule type" value="Genomic_DNA"/>
</dbReference>
<feature type="domain" description="FAD-binding" evidence="4">
    <location>
        <begin position="6"/>
        <end position="340"/>
    </location>
</feature>
<dbReference type="GO" id="GO:0016709">
    <property type="term" value="F:oxidoreductase activity, acting on paired donors, with incorporation or reduction of molecular oxygen, NAD(P)H as one donor, and incorporation of one atom of oxygen"/>
    <property type="evidence" value="ECO:0007669"/>
    <property type="project" value="UniProtKB-ARBA"/>
</dbReference>
<dbReference type="RefSeq" id="WP_142103900.1">
    <property type="nucleotide sequence ID" value="NZ_VFPH01000002.1"/>
</dbReference>
<reference evidence="5 6" key="1">
    <citation type="submission" date="2019-06" db="EMBL/GenBank/DDBJ databases">
        <title>Sequencing the genomes of 1000 actinobacteria strains.</title>
        <authorList>
            <person name="Klenk H.-P."/>
        </authorList>
    </citation>
    <scope>NUCLEOTIDE SEQUENCE [LARGE SCALE GENOMIC DNA]</scope>
    <source>
        <strain evidence="5 6">DSM 45511</strain>
    </source>
</reference>
<dbReference type="GO" id="GO:0071949">
    <property type="term" value="F:FAD binding"/>
    <property type="evidence" value="ECO:0007669"/>
    <property type="project" value="InterPro"/>
</dbReference>
<dbReference type="InterPro" id="IPR050641">
    <property type="entry name" value="RIFMO-like"/>
</dbReference>
<dbReference type="PANTHER" id="PTHR43004:SF19">
    <property type="entry name" value="BINDING MONOOXYGENASE, PUTATIVE (JCVI)-RELATED"/>
    <property type="match status" value="1"/>
</dbReference>
<dbReference type="PRINTS" id="PR00420">
    <property type="entry name" value="RNGMNOXGNASE"/>
</dbReference>
<dbReference type="Gene3D" id="3.40.30.120">
    <property type="match status" value="1"/>
</dbReference>
<dbReference type="OrthoDB" id="3647401at2"/>
<dbReference type="InterPro" id="IPR002938">
    <property type="entry name" value="FAD-bd"/>
</dbReference>
<accession>A0A543FT47</accession>
<dbReference type="Pfam" id="PF01494">
    <property type="entry name" value="FAD_binding_3"/>
    <property type="match status" value="1"/>
</dbReference>
<organism evidence="5 6">
    <name type="scientific">Pseudonocardia cypriaca</name>
    <dbReference type="NCBI Taxonomy" id="882449"/>
    <lineage>
        <taxon>Bacteria</taxon>
        <taxon>Bacillati</taxon>
        <taxon>Actinomycetota</taxon>
        <taxon>Actinomycetes</taxon>
        <taxon>Pseudonocardiales</taxon>
        <taxon>Pseudonocardiaceae</taxon>
        <taxon>Pseudonocardia</taxon>
    </lineage>
</organism>
<keyword evidence="6" id="KW-1185">Reference proteome</keyword>
<dbReference type="AlphaFoldDB" id="A0A543FT47"/>
<protein>
    <submittedName>
        <fullName evidence="5">2-polyprenyl-6-methoxyphenol hydroxylase-like FAD-dependent oxidoreductase</fullName>
    </submittedName>
</protein>
<dbReference type="Gene3D" id="3.30.70.2450">
    <property type="match status" value="1"/>
</dbReference>
<evidence type="ECO:0000256" key="1">
    <source>
        <dbReference type="ARBA" id="ARBA00001974"/>
    </source>
</evidence>
<dbReference type="PANTHER" id="PTHR43004">
    <property type="entry name" value="TRK SYSTEM POTASSIUM UPTAKE PROTEIN"/>
    <property type="match status" value="1"/>
</dbReference>
<name>A0A543FT47_9PSEU</name>
<evidence type="ECO:0000313" key="6">
    <source>
        <dbReference type="Proteomes" id="UP000319818"/>
    </source>
</evidence>